<dbReference type="InterPro" id="IPR008259">
    <property type="entry name" value="FMN_hydac_DH_AS"/>
</dbReference>
<accession>A0A316YTZ2</accession>
<dbReference type="STRING" id="215250.A0A316YTZ2"/>
<comment type="similarity">
    <text evidence="3">Belongs to the FMN-dependent alpha-hydroxy acid dehydrogenase family.</text>
</comment>
<dbReference type="RefSeq" id="XP_025379724.1">
    <property type="nucleotide sequence ID" value="XM_025521426.1"/>
</dbReference>
<dbReference type="GeneID" id="37043342"/>
<dbReference type="AlphaFoldDB" id="A0A316YTZ2"/>
<dbReference type="FunFam" id="3.20.20.70:FF:000056">
    <property type="entry name" value="hydroxyacid oxidase 2"/>
    <property type="match status" value="1"/>
</dbReference>
<evidence type="ECO:0000256" key="4">
    <source>
        <dbReference type="ARBA" id="ARBA00073420"/>
    </source>
</evidence>
<protein>
    <recommendedName>
        <fullName evidence="4">Oxidase FUB9</fullName>
    </recommendedName>
    <alternativeName>
        <fullName evidence="5">Fusaric acid biosynthesis protein 9</fullName>
    </alternativeName>
</protein>
<keyword evidence="9" id="KW-1185">Reference proteome</keyword>
<dbReference type="PROSITE" id="PS00557">
    <property type="entry name" value="FMN_HYDROXY_ACID_DH_1"/>
    <property type="match status" value="1"/>
</dbReference>
<dbReference type="GO" id="GO:0016491">
    <property type="term" value="F:oxidoreductase activity"/>
    <property type="evidence" value="ECO:0007669"/>
    <property type="project" value="UniProtKB-KW"/>
</dbReference>
<organism evidence="8 9">
    <name type="scientific">Acaromyces ingoldii</name>
    <dbReference type="NCBI Taxonomy" id="215250"/>
    <lineage>
        <taxon>Eukaryota</taxon>
        <taxon>Fungi</taxon>
        <taxon>Dikarya</taxon>
        <taxon>Basidiomycota</taxon>
        <taxon>Ustilaginomycotina</taxon>
        <taxon>Exobasidiomycetes</taxon>
        <taxon>Exobasidiales</taxon>
        <taxon>Cryptobasidiaceae</taxon>
        <taxon>Acaromyces</taxon>
    </lineage>
</organism>
<dbReference type="SUPFAM" id="SSF51395">
    <property type="entry name" value="FMN-linked oxidoreductases"/>
    <property type="match status" value="1"/>
</dbReference>
<dbReference type="PROSITE" id="PS51349">
    <property type="entry name" value="FMN_HYDROXY_ACID_DH_2"/>
    <property type="match status" value="1"/>
</dbReference>
<dbReference type="PANTHER" id="PTHR10578">
    <property type="entry name" value="S -2-HYDROXY-ACID OXIDASE-RELATED"/>
    <property type="match status" value="1"/>
</dbReference>
<proteinExistence type="inferred from homology"/>
<dbReference type="InterPro" id="IPR013785">
    <property type="entry name" value="Aldolase_TIM"/>
</dbReference>
<dbReference type="InterPro" id="IPR012133">
    <property type="entry name" value="Alpha-hydoxy_acid_DH_FMN"/>
</dbReference>
<keyword evidence="2" id="KW-0560">Oxidoreductase</keyword>
<dbReference type="InterPro" id="IPR000262">
    <property type="entry name" value="FMN-dep_DH"/>
</dbReference>
<gene>
    <name evidence="8" type="ORF">FA10DRAFT_266267</name>
</gene>
<dbReference type="Pfam" id="PF01070">
    <property type="entry name" value="FMN_dh"/>
    <property type="match status" value="1"/>
</dbReference>
<evidence type="ECO:0000259" key="7">
    <source>
        <dbReference type="PROSITE" id="PS51349"/>
    </source>
</evidence>
<dbReference type="PANTHER" id="PTHR10578:SF149">
    <property type="entry name" value="2-HYDROXYACID OXIDASE 2"/>
    <property type="match status" value="1"/>
</dbReference>
<dbReference type="CDD" id="cd02809">
    <property type="entry name" value="alpha_hydroxyacid_oxid_FMN"/>
    <property type="match status" value="1"/>
</dbReference>
<dbReference type="Gene3D" id="3.20.20.70">
    <property type="entry name" value="Aldolase class I"/>
    <property type="match status" value="1"/>
</dbReference>
<feature type="region of interest" description="Disordered" evidence="6">
    <location>
        <begin position="383"/>
        <end position="442"/>
    </location>
</feature>
<dbReference type="GO" id="GO:0005737">
    <property type="term" value="C:cytoplasm"/>
    <property type="evidence" value="ECO:0007669"/>
    <property type="project" value="UniProtKB-ARBA"/>
</dbReference>
<dbReference type="EMBL" id="KZ819635">
    <property type="protein sequence ID" value="PWN92526.1"/>
    <property type="molecule type" value="Genomic_DNA"/>
</dbReference>
<evidence type="ECO:0000256" key="6">
    <source>
        <dbReference type="SAM" id="MobiDB-lite"/>
    </source>
</evidence>
<dbReference type="InterPro" id="IPR037396">
    <property type="entry name" value="FMN_HAD"/>
</dbReference>
<dbReference type="GO" id="GO:0010181">
    <property type="term" value="F:FMN binding"/>
    <property type="evidence" value="ECO:0007669"/>
    <property type="project" value="InterPro"/>
</dbReference>
<feature type="compositionally biased region" description="Low complexity" evidence="6">
    <location>
        <begin position="389"/>
        <end position="413"/>
    </location>
</feature>
<sequence>MNRGSVLDEKVHCIADLEAAATLTLPPMVRDFYAGGSMDLKTLGENKSSFDRYRLRPRFLRDVTSVDPSTTCLGSRTSFPLGLSPAANHCLAHPDGERASSAAASKRGINMALSMWSNCSLEDVIAQSDAQGRATSYAQNLTIVKDRSINLAIMRRAERAGYKALFISVDCPWLGRRLNEFRNTFSLPEHLGFPNVPGIDPHNMVTADERVAYDASLLWEHVAWLKSQTKLQIWLKGILTAEDASNAVAAGADGIIVSNHGGRQLDGVLATIDALPEIVEAVRGRIPVHMDGGIRRGSDIFKALALGADYCWVGRVPLWGLAYNGQDGVSLALNILYDEFRLVMALMGCRSVEEISQEHLALLHGDGRFHRIATYPWKKWSQGIGADKPSSNSRPSSSSSSSSSSSLTSPNSNATHVMPAAPATLRSNPTSVDDGMVAKSRL</sequence>
<dbReference type="OrthoDB" id="1925334at2759"/>
<dbReference type="InParanoid" id="A0A316YTZ2"/>
<evidence type="ECO:0000256" key="3">
    <source>
        <dbReference type="ARBA" id="ARBA00024042"/>
    </source>
</evidence>
<evidence type="ECO:0000256" key="5">
    <source>
        <dbReference type="ARBA" id="ARBA00083297"/>
    </source>
</evidence>
<dbReference type="Proteomes" id="UP000245768">
    <property type="component" value="Unassembled WGS sequence"/>
</dbReference>
<name>A0A316YTZ2_9BASI</name>
<evidence type="ECO:0000313" key="8">
    <source>
        <dbReference type="EMBL" id="PWN92526.1"/>
    </source>
</evidence>
<feature type="domain" description="FMN hydroxy acid dehydrogenase" evidence="7">
    <location>
        <begin position="6"/>
        <end position="365"/>
    </location>
</feature>
<evidence type="ECO:0000256" key="1">
    <source>
        <dbReference type="ARBA" id="ARBA00001917"/>
    </source>
</evidence>
<reference evidence="8 9" key="1">
    <citation type="journal article" date="2018" name="Mol. Biol. Evol.">
        <title>Broad Genomic Sampling Reveals a Smut Pathogenic Ancestry of the Fungal Clade Ustilaginomycotina.</title>
        <authorList>
            <person name="Kijpornyongpan T."/>
            <person name="Mondo S.J."/>
            <person name="Barry K."/>
            <person name="Sandor L."/>
            <person name="Lee J."/>
            <person name="Lipzen A."/>
            <person name="Pangilinan J."/>
            <person name="LaButti K."/>
            <person name="Hainaut M."/>
            <person name="Henrissat B."/>
            <person name="Grigoriev I.V."/>
            <person name="Spatafora J.W."/>
            <person name="Aime M.C."/>
        </authorList>
    </citation>
    <scope>NUCLEOTIDE SEQUENCE [LARGE SCALE GENOMIC DNA]</scope>
    <source>
        <strain evidence="8 9">MCA 4198</strain>
    </source>
</reference>
<evidence type="ECO:0000313" key="9">
    <source>
        <dbReference type="Proteomes" id="UP000245768"/>
    </source>
</evidence>
<comment type="cofactor">
    <cofactor evidence="1">
        <name>FMN</name>
        <dbReference type="ChEBI" id="CHEBI:58210"/>
    </cofactor>
</comment>
<evidence type="ECO:0000256" key="2">
    <source>
        <dbReference type="ARBA" id="ARBA00023002"/>
    </source>
</evidence>